<evidence type="ECO:0000313" key="2">
    <source>
        <dbReference type="Proteomes" id="UP001430953"/>
    </source>
</evidence>
<organism evidence="1 2">
    <name type="scientific">Cardiocondyla obscurior</name>
    <dbReference type="NCBI Taxonomy" id="286306"/>
    <lineage>
        <taxon>Eukaryota</taxon>
        <taxon>Metazoa</taxon>
        <taxon>Ecdysozoa</taxon>
        <taxon>Arthropoda</taxon>
        <taxon>Hexapoda</taxon>
        <taxon>Insecta</taxon>
        <taxon>Pterygota</taxon>
        <taxon>Neoptera</taxon>
        <taxon>Endopterygota</taxon>
        <taxon>Hymenoptera</taxon>
        <taxon>Apocrita</taxon>
        <taxon>Aculeata</taxon>
        <taxon>Formicoidea</taxon>
        <taxon>Formicidae</taxon>
        <taxon>Myrmicinae</taxon>
        <taxon>Cardiocondyla</taxon>
    </lineage>
</organism>
<sequence>MRRAPSITFPFFQRSRNCLACAACLCDTTFLVPPPPAPRSPLVARCSPLTTSRQLPAACRPYITCGRTSKDLRTFLANEDPISGENYFLPSKLFMRRAPSITFLSFQRSQNSLACAACLCDTTTSKDLRMFLANEDTIPGENYFLPSKLFMQRAPSITFPSFQRSQNSLACAACLCDTTFLVPPPSTRRSSLVARCSPPAACCPPILHHLWKDIERSTHVFGERRYNPGRKLLPPIQALYAEST</sequence>
<dbReference type="EMBL" id="JADYXP020000001">
    <property type="protein sequence ID" value="KAL0134356.1"/>
    <property type="molecule type" value="Genomic_DNA"/>
</dbReference>
<proteinExistence type="predicted"/>
<keyword evidence="2" id="KW-1185">Reference proteome</keyword>
<name>A0AAW2H4T7_9HYME</name>
<protein>
    <submittedName>
        <fullName evidence="1">Uncharacterized protein</fullName>
    </submittedName>
</protein>
<accession>A0AAW2H4T7</accession>
<gene>
    <name evidence="1" type="ORF">PUN28_001268</name>
</gene>
<comment type="caution">
    <text evidence="1">The sequence shown here is derived from an EMBL/GenBank/DDBJ whole genome shotgun (WGS) entry which is preliminary data.</text>
</comment>
<evidence type="ECO:0000313" key="1">
    <source>
        <dbReference type="EMBL" id="KAL0134356.1"/>
    </source>
</evidence>
<dbReference type="AlphaFoldDB" id="A0AAW2H4T7"/>
<dbReference type="Proteomes" id="UP001430953">
    <property type="component" value="Unassembled WGS sequence"/>
</dbReference>
<reference evidence="1 2" key="1">
    <citation type="submission" date="2023-03" db="EMBL/GenBank/DDBJ databases">
        <title>High recombination rates correlate with genetic variation in Cardiocondyla obscurior ants.</title>
        <authorList>
            <person name="Errbii M."/>
        </authorList>
    </citation>
    <scope>NUCLEOTIDE SEQUENCE [LARGE SCALE GENOMIC DNA]</scope>
    <source>
        <strain evidence="1">Alpha-2009</strain>
        <tissue evidence="1">Whole body</tissue>
    </source>
</reference>